<dbReference type="EMBL" id="CP014864">
    <property type="protein sequence ID" value="AMX01439.1"/>
    <property type="molecule type" value="Genomic_DNA"/>
</dbReference>
<dbReference type="OrthoDB" id="5915071at2"/>
<dbReference type="GeneID" id="76606732"/>
<gene>
    <name evidence="2" type="ORF">A3224_01565</name>
</gene>
<dbReference type="PANTHER" id="PTHR47916:SF1">
    <property type="entry name" value="3-HYDROXY-5-PHOSPHONOOXYPENTANE-2,4-DIONE THIOLASE"/>
    <property type="match status" value="1"/>
</dbReference>
<feature type="active site" description="Proton donor" evidence="1">
    <location>
        <position position="145"/>
    </location>
</feature>
<proteinExistence type="predicted"/>
<protein>
    <submittedName>
        <fullName evidence="2">Aldolase</fullName>
    </submittedName>
</protein>
<feature type="active site" description="Schiff-base intermediate with dihydroxyacetone-P" evidence="1">
    <location>
        <position position="174"/>
    </location>
</feature>
<dbReference type="Proteomes" id="UP000076077">
    <property type="component" value="Chromosome"/>
</dbReference>
<organism evidence="2 3">
    <name type="scientific">Microbulbifer thermotolerans</name>
    <dbReference type="NCBI Taxonomy" id="252514"/>
    <lineage>
        <taxon>Bacteria</taxon>
        <taxon>Pseudomonadati</taxon>
        <taxon>Pseudomonadota</taxon>
        <taxon>Gammaproteobacteria</taxon>
        <taxon>Cellvibrionales</taxon>
        <taxon>Microbulbiferaceae</taxon>
        <taxon>Microbulbifer</taxon>
    </lineage>
</organism>
<dbReference type="SMART" id="SM01133">
    <property type="entry name" value="DeoC"/>
    <property type="match status" value="1"/>
</dbReference>
<evidence type="ECO:0000313" key="3">
    <source>
        <dbReference type="Proteomes" id="UP000076077"/>
    </source>
</evidence>
<evidence type="ECO:0000313" key="2">
    <source>
        <dbReference type="EMBL" id="AMX01439.1"/>
    </source>
</evidence>
<name>A0A143HI96_MICTH</name>
<dbReference type="KEGG" id="mthd:A3224_01565"/>
<evidence type="ECO:0000256" key="1">
    <source>
        <dbReference type="PIRSR" id="PIRSR038992-1"/>
    </source>
</evidence>
<dbReference type="InterPro" id="IPR041720">
    <property type="entry name" value="FbaB-like"/>
</dbReference>
<dbReference type="PIRSF" id="PIRSF038992">
    <property type="entry name" value="Aldolase_Ia"/>
    <property type="match status" value="1"/>
</dbReference>
<dbReference type="PANTHER" id="PTHR47916">
    <property type="entry name" value="FRUCTOSE-BISPHOSPHATE ALDOLASE CLASS 1"/>
    <property type="match status" value="1"/>
</dbReference>
<dbReference type="SUPFAM" id="SSF51569">
    <property type="entry name" value="Aldolase"/>
    <property type="match status" value="1"/>
</dbReference>
<dbReference type="Gene3D" id="3.20.20.70">
    <property type="entry name" value="Aldolase class I"/>
    <property type="match status" value="1"/>
</dbReference>
<sequence>MTEMARKRRWKRFIDQESGKALVVPLDHGLTMGPIPGIHSPEEIERWLSAEIATGVVLHKGYAERIGGGLSCGMVIHLNGSLNIDEQPDLKQLVTSVEAAVRLGADAVSVQTNFSPATASHNLRLIGRVVDEAHSWGLPVLSMVYDKTRHDDRALEHLRHFMRAAVELGVDALKVAPPAQLERIPEVLDGVQNHTPVLFAGGALAEENALLALAAAVVRHGAEGICVGRNVFQRAAPALTLQRLLQVFRTGAITDIRFTCPPTQRERETELAV</sequence>
<dbReference type="STRING" id="252514.A3224_01565"/>
<dbReference type="AlphaFoldDB" id="A0A143HI96"/>
<dbReference type="InterPro" id="IPR013785">
    <property type="entry name" value="Aldolase_TIM"/>
</dbReference>
<reference evidence="3" key="1">
    <citation type="submission" date="2016-03" db="EMBL/GenBank/DDBJ databases">
        <authorList>
            <person name="Lee Y.-S."/>
            <person name="Choi Y.-L."/>
        </authorList>
    </citation>
    <scope>NUCLEOTIDE SEQUENCE [LARGE SCALE GENOMIC DNA]</scope>
    <source>
        <strain evidence="3">DAU221</strain>
    </source>
</reference>
<dbReference type="InterPro" id="IPR050456">
    <property type="entry name" value="DeoC/FbaB_aldolase"/>
</dbReference>
<dbReference type="Pfam" id="PF01791">
    <property type="entry name" value="DeoC"/>
    <property type="match status" value="1"/>
</dbReference>
<accession>A0A143HI96</accession>
<dbReference type="InterPro" id="IPR002915">
    <property type="entry name" value="DeoC/FbaB/LacD_aldolase"/>
</dbReference>
<keyword evidence="3" id="KW-1185">Reference proteome</keyword>
<dbReference type="RefSeq" id="WP_067150574.1">
    <property type="nucleotide sequence ID" value="NZ_CP014864.1"/>
</dbReference>
<dbReference type="GO" id="GO:0004332">
    <property type="term" value="F:fructose-bisphosphate aldolase activity"/>
    <property type="evidence" value="ECO:0007669"/>
    <property type="project" value="InterPro"/>
</dbReference>